<dbReference type="Proteomes" id="UP000181790">
    <property type="component" value="Unassembled WGS sequence"/>
</dbReference>
<comment type="caution">
    <text evidence="1">The sequence shown here is derived from an EMBL/GenBank/DDBJ whole genome shotgun (WGS) entry which is preliminary data.</text>
</comment>
<proteinExistence type="predicted"/>
<sequence>MANNKVKGCYFKVIVKENKNSRTLNYNFKDESQNKIVYYIESNEGIFELFDRKTLKMTHSFNNKNNKFLTKLCPFIFEAQCSLLSKREYHINGKVRKIHLFIYKDVKSEEMYLVYHSDGLGFFFYHNLLTGTEYYSEKVKVKEIVKCIKNDNSFYSEQMSVKNKKVRVLSLPPLR</sequence>
<keyword evidence="2" id="KW-1185">Reference proteome</keyword>
<dbReference type="AlphaFoldDB" id="A0A1S2VA47"/>
<accession>A0A1S2VA47</accession>
<evidence type="ECO:0000313" key="2">
    <source>
        <dbReference type="Proteomes" id="UP000181790"/>
    </source>
</evidence>
<organism evidence="1 2">
    <name type="scientific">Arsenicibacter rosenii</name>
    <dbReference type="NCBI Taxonomy" id="1750698"/>
    <lineage>
        <taxon>Bacteria</taxon>
        <taxon>Pseudomonadati</taxon>
        <taxon>Bacteroidota</taxon>
        <taxon>Cytophagia</taxon>
        <taxon>Cytophagales</taxon>
        <taxon>Spirosomataceae</taxon>
        <taxon>Arsenicibacter</taxon>
    </lineage>
</organism>
<gene>
    <name evidence="1" type="ORF">BLX24_29170</name>
</gene>
<dbReference type="EMBL" id="MORL01000051">
    <property type="protein sequence ID" value="OIN55614.1"/>
    <property type="molecule type" value="Genomic_DNA"/>
</dbReference>
<protein>
    <submittedName>
        <fullName evidence="1">Uncharacterized protein</fullName>
    </submittedName>
</protein>
<dbReference type="RefSeq" id="WP_071506759.1">
    <property type="nucleotide sequence ID" value="NZ_MORL01000051.1"/>
</dbReference>
<reference evidence="1 2" key="1">
    <citation type="submission" date="2016-10" db="EMBL/GenBank/DDBJ databases">
        <title>Arsenicibacter rosenii gen. nov., sp. nov., an efficient arsenic-methylating bacterium isolated from an arsenic-contaminated paddy soil.</title>
        <authorList>
            <person name="Huang K."/>
        </authorList>
    </citation>
    <scope>NUCLEOTIDE SEQUENCE [LARGE SCALE GENOMIC DNA]</scope>
    <source>
        <strain evidence="1 2">SM-1</strain>
    </source>
</reference>
<name>A0A1S2VA47_9BACT</name>
<evidence type="ECO:0000313" key="1">
    <source>
        <dbReference type="EMBL" id="OIN55614.1"/>
    </source>
</evidence>